<gene>
    <name evidence="2" type="ORF">H312_01697</name>
</gene>
<dbReference type="VEuPathDB" id="MicrosporidiaDB:H312_01697"/>
<dbReference type="Proteomes" id="UP000030655">
    <property type="component" value="Unassembled WGS sequence"/>
</dbReference>
<keyword evidence="1" id="KW-0812">Transmembrane</keyword>
<evidence type="ECO:0000256" key="1">
    <source>
        <dbReference type="SAM" id="Phobius"/>
    </source>
</evidence>
<sequence>MEYENKKIYFFLNSTPKEFIKITEIPNNISIIDYLRYISYGYNRNMSSYQLNIRIENFLKNIELFSQKDSSIISLTHENRLKVKVISLFLTNKQLLSFHLDRNYKEIFLFIKKYLVLKDVTFGISSDKLIYNQMISKYIIGEKICDTYEEAEEYLKNNKITGTLETKNISELSEKYEGIFDHRFQIYLLKRNYHFITNSVKFYSVLFCVMALYGFYGFYYLSYSSDFHTDLSDAINNAQVIKFRTIKTIGIAFYLLILSILITNIEVFTLIMNYKDIFKREIQQNLYDAKDLMINVSCILFASVFFFVFCFVGVFNNYNIIFKFVPIIYNTTIISLVCLQYVILLYLLIENEFLMILSTVILFLSYYLTYFSSIFKILNYIPQISLHYFFIKSYFKKITYSESITIYDPVFWDYLHQIFFDNMFFGMFYGRSIGLYTTMVVIVFLFLNFLMIKLFLNKFKK</sequence>
<reference evidence="3" key="1">
    <citation type="submission" date="2013-02" db="EMBL/GenBank/DDBJ databases">
        <authorList>
            <consortium name="The Broad Institute Genome Sequencing Platform"/>
            <person name="Cuomo C."/>
            <person name="Becnel J."/>
            <person name="Sanscrainte N."/>
            <person name="Walker B."/>
            <person name="Young S.K."/>
            <person name="Zeng Q."/>
            <person name="Gargeya S."/>
            <person name="Fitzgerald M."/>
            <person name="Haas B."/>
            <person name="Abouelleil A."/>
            <person name="Alvarado L."/>
            <person name="Arachchi H.M."/>
            <person name="Berlin A.M."/>
            <person name="Chapman S.B."/>
            <person name="Dewar J."/>
            <person name="Goldberg J."/>
            <person name="Griggs A."/>
            <person name="Gujja S."/>
            <person name="Hansen M."/>
            <person name="Howarth C."/>
            <person name="Imamovic A."/>
            <person name="Larimer J."/>
            <person name="McCowan C."/>
            <person name="Murphy C."/>
            <person name="Neiman D."/>
            <person name="Pearson M."/>
            <person name="Priest M."/>
            <person name="Roberts A."/>
            <person name="Saif S."/>
            <person name="Shea T."/>
            <person name="Sisk P."/>
            <person name="Sykes S."/>
            <person name="Wortman J."/>
            <person name="Nusbaum C."/>
            <person name="Birren B."/>
        </authorList>
    </citation>
    <scope>NUCLEOTIDE SEQUENCE [LARGE SCALE GENOMIC DNA]</scope>
    <source>
        <strain evidence="3">PRA339</strain>
    </source>
</reference>
<evidence type="ECO:0000313" key="2">
    <source>
        <dbReference type="EMBL" id="KCZ80869.1"/>
    </source>
</evidence>
<feature type="transmembrane region" description="Helical" evidence="1">
    <location>
        <begin position="356"/>
        <end position="378"/>
    </location>
</feature>
<dbReference type="EMBL" id="KK365159">
    <property type="protein sequence ID" value="KCZ80869.1"/>
    <property type="molecule type" value="Genomic_DNA"/>
</dbReference>
<name>A0A059F1I6_9MICR</name>
<feature type="transmembrane region" description="Helical" evidence="1">
    <location>
        <begin position="327"/>
        <end position="349"/>
    </location>
</feature>
<dbReference type="AlphaFoldDB" id="A0A059F1I6"/>
<feature type="transmembrane region" description="Helical" evidence="1">
    <location>
        <begin position="251"/>
        <end position="271"/>
    </location>
</feature>
<feature type="transmembrane region" description="Helical" evidence="1">
    <location>
        <begin position="433"/>
        <end position="456"/>
    </location>
</feature>
<feature type="transmembrane region" description="Helical" evidence="1">
    <location>
        <begin position="200"/>
        <end position="221"/>
    </location>
</feature>
<keyword evidence="3" id="KW-1185">Reference proteome</keyword>
<feature type="transmembrane region" description="Helical" evidence="1">
    <location>
        <begin position="292"/>
        <end position="315"/>
    </location>
</feature>
<keyword evidence="1" id="KW-0472">Membrane</keyword>
<reference evidence="2 3" key="2">
    <citation type="submission" date="2014-03" db="EMBL/GenBank/DDBJ databases">
        <title>The Genome Sequence of Anncaliia algerae insect isolate PRA339.</title>
        <authorList>
            <consortium name="The Broad Institute Genome Sequencing Platform"/>
            <consortium name="The Broad Institute Genome Sequencing Center for Infectious Disease"/>
            <person name="Cuomo C."/>
            <person name="Becnel J."/>
            <person name="Sanscrainte N."/>
            <person name="Walker B."/>
            <person name="Young S.K."/>
            <person name="Zeng Q."/>
            <person name="Gargeya S."/>
            <person name="Fitzgerald M."/>
            <person name="Haas B."/>
            <person name="Abouelleil A."/>
            <person name="Alvarado L."/>
            <person name="Arachchi H.M."/>
            <person name="Berlin A.M."/>
            <person name="Chapman S.B."/>
            <person name="Dewar J."/>
            <person name="Goldberg J."/>
            <person name="Griggs A."/>
            <person name="Gujja S."/>
            <person name="Hansen M."/>
            <person name="Howarth C."/>
            <person name="Imamovic A."/>
            <person name="Larimer J."/>
            <person name="McCowan C."/>
            <person name="Murphy C."/>
            <person name="Neiman D."/>
            <person name="Pearson M."/>
            <person name="Priest M."/>
            <person name="Roberts A."/>
            <person name="Saif S."/>
            <person name="Shea T."/>
            <person name="Sisk P."/>
            <person name="Sykes S."/>
            <person name="Wortman J."/>
            <person name="Nusbaum C."/>
            <person name="Birren B."/>
        </authorList>
    </citation>
    <scope>NUCLEOTIDE SEQUENCE [LARGE SCALE GENOMIC DNA]</scope>
    <source>
        <strain evidence="2 3">PRA339</strain>
    </source>
</reference>
<evidence type="ECO:0000313" key="3">
    <source>
        <dbReference type="Proteomes" id="UP000030655"/>
    </source>
</evidence>
<dbReference type="OrthoDB" id="10527964at2759"/>
<protein>
    <submittedName>
        <fullName evidence="2">Uncharacterized protein</fullName>
    </submittedName>
</protein>
<accession>A0A059F1I6</accession>
<organism evidence="2 3">
    <name type="scientific">Anncaliia algerae PRA339</name>
    <dbReference type="NCBI Taxonomy" id="1288291"/>
    <lineage>
        <taxon>Eukaryota</taxon>
        <taxon>Fungi</taxon>
        <taxon>Fungi incertae sedis</taxon>
        <taxon>Microsporidia</taxon>
        <taxon>Tubulinosematoidea</taxon>
        <taxon>Tubulinosematidae</taxon>
        <taxon>Anncaliia</taxon>
    </lineage>
</organism>
<dbReference type="HOGENOM" id="CLU_593073_0_0_1"/>
<proteinExistence type="predicted"/>
<keyword evidence="1" id="KW-1133">Transmembrane helix</keyword>